<proteinExistence type="predicted"/>
<feature type="domain" description="Transposase IS701-like DDE" evidence="1">
    <location>
        <begin position="71"/>
        <end position="253"/>
    </location>
</feature>
<comment type="caution">
    <text evidence="2">The sequence shown here is derived from an EMBL/GenBank/DDBJ whole genome shotgun (WGS) entry which is preliminary data.</text>
</comment>
<name>A0ABS7DJ82_9GAMM</name>
<dbReference type="RefSeq" id="WP_219938442.1">
    <property type="nucleotide sequence ID" value="NZ_JAGFNY010000086.1"/>
</dbReference>
<dbReference type="InterPro" id="IPR038721">
    <property type="entry name" value="IS701-like_DDE_dom"/>
</dbReference>
<protein>
    <submittedName>
        <fullName evidence="2">Transposase</fullName>
    </submittedName>
</protein>
<dbReference type="SUPFAM" id="SSF53098">
    <property type="entry name" value="Ribonuclease H-like"/>
    <property type="match status" value="1"/>
</dbReference>
<feature type="non-terminal residue" evidence="2">
    <location>
        <position position="302"/>
    </location>
</feature>
<dbReference type="EMBL" id="JAGFNY010000086">
    <property type="protein sequence ID" value="MBW7571161.1"/>
    <property type="molecule type" value="Genomic_DNA"/>
</dbReference>
<dbReference type="InterPro" id="IPR012337">
    <property type="entry name" value="RNaseH-like_sf"/>
</dbReference>
<dbReference type="Proteomes" id="UP000731465">
    <property type="component" value="Unassembled WGS sequence"/>
</dbReference>
<reference evidence="2 3" key="1">
    <citation type="submission" date="2021-03" db="EMBL/GenBank/DDBJ databases">
        <title>Succinivibrio sp. nov. isolated from feces of cow.</title>
        <authorList>
            <person name="Choi J.-Y."/>
        </authorList>
    </citation>
    <scope>NUCLEOTIDE SEQUENCE [LARGE SCALE GENOMIC DNA]</scope>
    <source>
        <strain evidence="2 3">AGMB01872</strain>
    </source>
</reference>
<evidence type="ECO:0000313" key="3">
    <source>
        <dbReference type="Proteomes" id="UP000731465"/>
    </source>
</evidence>
<keyword evidence="3" id="KW-1185">Reference proteome</keyword>
<gene>
    <name evidence="2" type="ORF">J5V48_09710</name>
</gene>
<accession>A0ABS7DJ82</accession>
<evidence type="ECO:0000313" key="2">
    <source>
        <dbReference type="EMBL" id="MBW7571161.1"/>
    </source>
</evidence>
<evidence type="ECO:0000259" key="1">
    <source>
        <dbReference type="Pfam" id="PF13546"/>
    </source>
</evidence>
<sequence length="302" mass="34404">MSYDNLNNALSLVFRKLKMPSLLKGAGFKKRNGFGASVSDIVFMLLSSCFYRSNKSIYGNFGHSDRVPVCTSKSSIYRFLSNERNNWRLLNLKLAKEVIDSFTKLSDADRRYCLILDDSMLESRKGKEVELLSRQYDHVSKTFIKGFNCLQLGWSDGVSYVPVASALLSTPKEENRYCEATDSIDKRTSGYKRRVEAMSRKPNVAVNLIKQSQNTGISADYVLMDSWFTTEPFIKEIKDIGLDVIGMVKPLRQRYQYQGQLLDLHKLFKAIPNKKSGDIICSAIVKTKGDIPIKLVFIRNRN</sequence>
<dbReference type="Pfam" id="PF13546">
    <property type="entry name" value="DDE_5"/>
    <property type="match status" value="1"/>
</dbReference>
<organism evidence="2 3">
    <name type="scientific">Succinivibrio faecicola</name>
    <dbReference type="NCBI Taxonomy" id="2820300"/>
    <lineage>
        <taxon>Bacteria</taxon>
        <taxon>Pseudomonadati</taxon>
        <taxon>Pseudomonadota</taxon>
        <taxon>Gammaproteobacteria</taxon>
        <taxon>Aeromonadales</taxon>
        <taxon>Succinivibrionaceae</taxon>
        <taxon>Succinivibrio</taxon>
    </lineage>
</organism>